<evidence type="ECO:0000313" key="3">
    <source>
        <dbReference type="EMBL" id="MCX2745389.1"/>
    </source>
</evidence>
<dbReference type="EMBL" id="JAPFQN010000009">
    <property type="protein sequence ID" value="MCX2745389.1"/>
    <property type="molecule type" value="Genomic_DNA"/>
</dbReference>
<dbReference type="InterPro" id="IPR050563">
    <property type="entry name" value="4-hydroxybenzoyl-CoA_TE"/>
</dbReference>
<dbReference type="CDD" id="cd00586">
    <property type="entry name" value="4HBT"/>
    <property type="match status" value="1"/>
</dbReference>
<dbReference type="Proteomes" id="UP001209885">
    <property type="component" value="Unassembled WGS sequence"/>
</dbReference>
<proteinExistence type="inferred from homology"/>
<comment type="similarity">
    <text evidence="1">Belongs to the 4-hydroxybenzoyl-CoA thioesterase family.</text>
</comment>
<dbReference type="SUPFAM" id="SSF54637">
    <property type="entry name" value="Thioesterase/thiol ester dehydrase-isomerase"/>
    <property type="match status" value="1"/>
</dbReference>
<comment type="caution">
    <text evidence="3">The sequence shown here is derived from an EMBL/GenBank/DDBJ whole genome shotgun (WGS) entry which is preliminary data.</text>
</comment>
<name>A0ABT3RVK2_9BACT</name>
<dbReference type="InterPro" id="IPR006684">
    <property type="entry name" value="YbgC/YbaW"/>
</dbReference>
<organism evidence="3 4">
    <name type="scientific">Mangrovivirga halotolerans</name>
    <dbReference type="NCBI Taxonomy" id="2993936"/>
    <lineage>
        <taxon>Bacteria</taxon>
        <taxon>Pseudomonadati</taxon>
        <taxon>Bacteroidota</taxon>
        <taxon>Cytophagia</taxon>
        <taxon>Cytophagales</taxon>
        <taxon>Mangrovivirgaceae</taxon>
        <taxon>Mangrovivirga</taxon>
    </lineage>
</organism>
<dbReference type="PANTHER" id="PTHR31793:SF27">
    <property type="entry name" value="NOVEL THIOESTERASE SUPERFAMILY DOMAIN AND SAPOSIN A-TYPE DOMAIN CONTAINING PROTEIN (0610012H03RIK)"/>
    <property type="match status" value="1"/>
</dbReference>
<gene>
    <name evidence="3" type="ORF">OO013_16035</name>
</gene>
<keyword evidence="4" id="KW-1185">Reference proteome</keyword>
<dbReference type="Gene3D" id="3.10.129.10">
    <property type="entry name" value="Hotdog Thioesterase"/>
    <property type="match status" value="1"/>
</dbReference>
<protein>
    <submittedName>
        <fullName evidence="3">Acyl-CoA thioesterase</fullName>
    </submittedName>
</protein>
<dbReference type="PIRSF" id="PIRSF003230">
    <property type="entry name" value="YbgC"/>
    <property type="match status" value="1"/>
</dbReference>
<dbReference type="InterPro" id="IPR029069">
    <property type="entry name" value="HotDog_dom_sf"/>
</dbReference>
<evidence type="ECO:0000313" key="4">
    <source>
        <dbReference type="Proteomes" id="UP001209885"/>
    </source>
</evidence>
<evidence type="ECO:0000256" key="1">
    <source>
        <dbReference type="ARBA" id="ARBA00005953"/>
    </source>
</evidence>
<dbReference type="RefSeq" id="WP_266057960.1">
    <property type="nucleotide sequence ID" value="NZ_JAPFQN010000009.1"/>
</dbReference>
<accession>A0ABT3RVK2</accession>
<dbReference type="PANTHER" id="PTHR31793">
    <property type="entry name" value="4-HYDROXYBENZOYL-COA THIOESTERASE FAMILY MEMBER"/>
    <property type="match status" value="1"/>
</dbReference>
<sequence length="140" mass="16530">MELVVDQEVNIRFSEVDSMGVVWHGNHVKYFEDGREAFGKEYNLEYMDVYRKGFFMPIVSINCEYKKPIQYEQTVIVRTKYIPKKASKLIFEYTLISKETGETLAEGKTVQVFINHNRELQLVTPPFFEEWKSSHGIIHQ</sequence>
<evidence type="ECO:0000256" key="2">
    <source>
        <dbReference type="ARBA" id="ARBA00022801"/>
    </source>
</evidence>
<keyword evidence="2" id="KW-0378">Hydrolase</keyword>
<dbReference type="Pfam" id="PF13279">
    <property type="entry name" value="4HBT_2"/>
    <property type="match status" value="1"/>
</dbReference>
<reference evidence="3 4" key="1">
    <citation type="submission" date="2022-11" db="EMBL/GenBank/DDBJ databases">
        <title>The characterization of three novel Bacteroidetes species and genomic analysis of their roles in tidal elemental geochemical cycles.</title>
        <authorList>
            <person name="Ma K."/>
        </authorList>
    </citation>
    <scope>NUCLEOTIDE SEQUENCE [LARGE SCALE GENOMIC DNA]</scope>
    <source>
        <strain evidence="3 4">M17</strain>
    </source>
</reference>